<evidence type="ECO:0000313" key="1">
    <source>
        <dbReference type="EMBL" id="OSM05280.1"/>
    </source>
</evidence>
<accession>A0A1Y2K6W0</accession>
<protein>
    <submittedName>
        <fullName evidence="1">Uncharacterized protein</fullName>
    </submittedName>
</protein>
<organism evidence="1 2">
    <name type="scientific">Magnetofaba australis IT-1</name>
    <dbReference type="NCBI Taxonomy" id="1434232"/>
    <lineage>
        <taxon>Bacteria</taxon>
        <taxon>Pseudomonadati</taxon>
        <taxon>Pseudomonadota</taxon>
        <taxon>Magnetococcia</taxon>
        <taxon>Magnetococcales</taxon>
        <taxon>Magnetococcaceae</taxon>
        <taxon>Magnetofaba</taxon>
    </lineage>
</organism>
<evidence type="ECO:0000313" key="2">
    <source>
        <dbReference type="Proteomes" id="UP000194003"/>
    </source>
</evidence>
<keyword evidence="2" id="KW-1185">Reference proteome</keyword>
<dbReference type="Proteomes" id="UP000194003">
    <property type="component" value="Unassembled WGS sequence"/>
</dbReference>
<gene>
    <name evidence="1" type="ORF">MAIT1_03449</name>
</gene>
<name>A0A1Y2K6W0_9PROT</name>
<sequence length="139" mass="15528">MAHVYQEGAMHPVDYWWYMDPSKTGKWDYFTAVDDPAEPVTVLTQQKVLLKSMPAVATYQYPTYDYHARATVSDQNGMARIYVSPNTYAQATAMNGGQPMPSASTYSPVPGYRPVNVAQMGNAYAPSAPRQNGRAMMYR</sequence>
<dbReference type="AlphaFoldDB" id="A0A1Y2K6W0"/>
<reference evidence="1 2" key="1">
    <citation type="journal article" date="2016" name="BMC Genomics">
        <title>Combined genomic and structural analyses of a cultured magnetotactic bacterium reveals its niche adaptation to a dynamic environment.</title>
        <authorList>
            <person name="Araujo A.C."/>
            <person name="Morillo V."/>
            <person name="Cypriano J."/>
            <person name="Teixeira L.C."/>
            <person name="Leao P."/>
            <person name="Lyra S."/>
            <person name="Almeida L.G."/>
            <person name="Bazylinski D.A."/>
            <person name="Vasconcellos A.T."/>
            <person name="Abreu F."/>
            <person name="Lins U."/>
        </authorList>
    </citation>
    <scope>NUCLEOTIDE SEQUENCE [LARGE SCALE GENOMIC DNA]</scope>
    <source>
        <strain evidence="1 2">IT-1</strain>
    </source>
</reference>
<dbReference type="EMBL" id="LVJN01000018">
    <property type="protein sequence ID" value="OSM05280.1"/>
    <property type="molecule type" value="Genomic_DNA"/>
</dbReference>
<comment type="caution">
    <text evidence="1">The sequence shown here is derived from an EMBL/GenBank/DDBJ whole genome shotgun (WGS) entry which is preliminary data.</text>
</comment>
<proteinExistence type="predicted"/>
<dbReference type="STRING" id="1434232.MAIT1_03449"/>